<dbReference type="GO" id="GO:0015648">
    <property type="term" value="F:lipid-linked peptidoglycan transporter activity"/>
    <property type="evidence" value="ECO:0007669"/>
    <property type="project" value="TreeGrafter"/>
</dbReference>
<dbReference type="STRING" id="1802306.A3C72_02440"/>
<feature type="transmembrane region" description="Helical" evidence="16">
    <location>
        <begin position="191"/>
        <end position="212"/>
    </location>
</feature>
<dbReference type="EC" id="2.4.99.28" evidence="14"/>
<comment type="similarity">
    <text evidence="11">Belongs to the SEDS family. FtsW subfamily.</text>
</comment>
<dbReference type="Proteomes" id="UP000177130">
    <property type="component" value="Unassembled WGS sequence"/>
</dbReference>
<dbReference type="InterPro" id="IPR018365">
    <property type="entry name" value="Cell_cycle_FtsW-rel_CS"/>
</dbReference>
<evidence type="ECO:0000256" key="6">
    <source>
        <dbReference type="ARBA" id="ARBA00022984"/>
    </source>
</evidence>
<feature type="transmembrane region" description="Helical" evidence="16">
    <location>
        <begin position="145"/>
        <end position="163"/>
    </location>
</feature>
<keyword evidence="4 16" id="KW-0812">Transmembrane</keyword>
<dbReference type="PANTHER" id="PTHR30474">
    <property type="entry name" value="CELL CYCLE PROTEIN"/>
    <property type="match status" value="1"/>
</dbReference>
<evidence type="ECO:0000256" key="9">
    <source>
        <dbReference type="ARBA" id="ARBA00032370"/>
    </source>
</evidence>
<protein>
    <recommendedName>
        <fullName evidence="12">Probable peptidoglycan glycosyltransferase FtsW</fullName>
        <ecNumber evidence="14">2.4.99.28</ecNumber>
    </recommendedName>
    <alternativeName>
        <fullName evidence="13">Cell division protein FtsW</fullName>
    </alternativeName>
    <alternativeName>
        <fullName evidence="10">Cell wall polymerase</fullName>
    </alternativeName>
    <alternativeName>
        <fullName evidence="9">Peptidoglycan polymerase</fullName>
    </alternativeName>
</protein>
<feature type="transmembrane region" description="Helical" evidence="16">
    <location>
        <begin position="115"/>
        <end position="133"/>
    </location>
</feature>
<dbReference type="InterPro" id="IPR001182">
    <property type="entry name" value="FtsW/RodA"/>
</dbReference>
<keyword evidence="2" id="KW-0328">Glycosyltransferase</keyword>
<evidence type="ECO:0000256" key="11">
    <source>
        <dbReference type="ARBA" id="ARBA00038053"/>
    </source>
</evidence>
<dbReference type="GO" id="GO:0032153">
    <property type="term" value="C:cell division site"/>
    <property type="evidence" value="ECO:0007669"/>
    <property type="project" value="TreeGrafter"/>
</dbReference>
<evidence type="ECO:0000256" key="10">
    <source>
        <dbReference type="ARBA" id="ARBA00033270"/>
    </source>
</evidence>
<keyword evidence="6" id="KW-0573">Peptidoglycan synthesis</keyword>
<dbReference type="GO" id="GO:0051301">
    <property type="term" value="P:cell division"/>
    <property type="evidence" value="ECO:0007669"/>
    <property type="project" value="InterPro"/>
</dbReference>
<dbReference type="EMBL" id="MHRK01000027">
    <property type="protein sequence ID" value="OHA23744.1"/>
    <property type="molecule type" value="Genomic_DNA"/>
</dbReference>
<accession>A0A1G2MJ36</accession>
<sequence length="368" mass="40218">MYLSSNGRHVNRYFLGLLLLILTLGTLAFFSASFGLLSRDGPPFSSVIKSQVIYGLLPGLLAAYVFSKIHYALWRKVALYGLIFAIFLNLLLLIPELSFEHGGAVRWLKIGSYTFQPSEFLKIAFILYLASWLSTTKEKLKDVKFGILPFILILGVTVTLLIIQRDTDTAVVLSTTALIMYFAAGARIKDILIVMAICAFGLVGLFFTRPYLMDRMQVFLNPSHDPAKSGYQVTQSLVAIGSGQLVGRGFGQSIQKYSRLPEPIGDSIYAVIGEEFGFLGSVFIIVLFFILAVLGMRISIRAPDSFGRLTVLGIVIMITVQSFVNMASMLGLIPISGLPLIFVSQGGTSLLAALAAVGIVLNVSRYSK</sequence>
<feature type="transmembrane region" description="Helical" evidence="16">
    <location>
        <begin position="48"/>
        <end position="66"/>
    </location>
</feature>
<evidence type="ECO:0000256" key="15">
    <source>
        <dbReference type="ARBA" id="ARBA00049902"/>
    </source>
</evidence>
<proteinExistence type="inferred from homology"/>
<keyword evidence="8 16" id="KW-0472">Membrane</keyword>
<dbReference type="Pfam" id="PF01098">
    <property type="entry name" value="FTSW_RODA_SPOVE"/>
    <property type="match status" value="1"/>
</dbReference>
<feature type="transmembrane region" description="Helical" evidence="16">
    <location>
        <begin position="309"/>
        <end position="335"/>
    </location>
</feature>
<comment type="caution">
    <text evidence="17">The sequence shown here is derived from an EMBL/GenBank/DDBJ whole genome shotgun (WGS) entry which is preliminary data.</text>
</comment>
<comment type="catalytic activity">
    <reaction evidence="15">
        <text>[GlcNAc-(1-&gt;4)-Mur2Ac(oyl-L-Ala-gamma-D-Glu-L-Lys-D-Ala-D-Ala)](n)-di-trans,octa-cis-undecaprenyl diphosphate + beta-D-GlcNAc-(1-&gt;4)-Mur2Ac(oyl-L-Ala-gamma-D-Glu-L-Lys-D-Ala-D-Ala)-di-trans,octa-cis-undecaprenyl diphosphate = [GlcNAc-(1-&gt;4)-Mur2Ac(oyl-L-Ala-gamma-D-Glu-L-Lys-D-Ala-D-Ala)](n+1)-di-trans,octa-cis-undecaprenyl diphosphate + di-trans,octa-cis-undecaprenyl diphosphate + H(+)</text>
        <dbReference type="Rhea" id="RHEA:23708"/>
        <dbReference type="Rhea" id="RHEA-COMP:9602"/>
        <dbReference type="Rhea" id="RHEA-COMP:9603"/>
        <dbReference type="ChEBI" id="CHEBI:15378"/>
        <dbReference type="ChEBI" id="CHEBI:58405"/>
        <dbReference type="ChEBI" id="CHEBI:60033"/>
        <dbReference type="ChEBI" id="CHEBI:78435"/>
        <dbReference type="EC" id="2.4.99.28"/>
    </reaction>
</comment>
<dbReference type="GO" id="GO:0008360">
    <property type="term" value="P:regulation of cell shape"/>
    <property type="evidence" value="ECO:0007669"/>
    <property type="project" value="UniProtKB-KW"/>
</dbReference>
<dbReference type="AlphaFoldDB" id="A0A1G2MJ36"/>
<dbReference type="GO" id="GO:0009252">
    <property type="term" value="P:peptidoglycan biosynthetic process"/>
    <property type="evidence" value="ECO:0007669"/>
    <property type="project" value="UniProtKB-KW"/>
</dbReference>
<feature type="transmembrane region" description="Helical" evidence="16">
    <location>
        <begin position="169"/>
        <end position="184"/>
    </location>
</feature>
<feature type="transmembrane region" description="Helical" evidence="16">
    <location>
        <begin position="341"/>
        <end position="363"/>
    </location>
</feature>
<evidence type="ECO:0000313" key="17">
    <source>
        <dbReference type="EMBL" id="OHA23744.1"/>
    </source>
</evidence>
<dbReference type="PANTHER" id="PTHR30474:SF2">
    <property type="entry name" value="PEPTIDOGLYCAN GLYCOSYLTRANSFERASE FTSW-RELATED"/>
    <property type="match status" value="1"/>
</dbReference>
<feature type="transmembrane region" description="Helical" evidence="16">
    <location>
        <begin position="12"/>
        <end position="36"/>
    </location>
</feature>
<evidence type="ECO:0000256" key="1">
    <source>
        <dbReference type="ARBA" id="ARBA00004141"/>
    </source>
</evidence>
<reference evidence="17 18" key="1">
    <citation type="journal article" date="2016" name="Nat. Commun.">
        <title>Thousands of microbial genomes shed light on interconnected biogeochemical processes in an aquifer system.</title>
        <authorList>
            <person name="Anantharaman K."/>
            <person name="Brown C.T."/>
            <person name="Hug L.A."/>
            <person name="Sharon I."/>
            <person name="Castelle C.J."/>
            <person name="Probst A.J."/>
            <person name="Thomas B.C."/>
            <person name="Singh A."/>
            <person name="Wilkins M.J."/>
            <person name="Karaoz U."/>
            <person name="Brodie E.L."/>
            <person name="Williams K.H."/>
            <person name="Hubbard S.S."/>
            <person name="Banfield J.F."/>
        </authorList>
    </citation>
    <scope>NUCLEOTIDE SEQUENCE [LARGE SCALE GENOMIC DNA]</scope>
</reference>
<evidence type="ECO:0000256" key="14">
    <source>
        <dbReference type="ARBA" id="ARBA00044770"/>
    </source>
</evidence>
<dbReference type="PROSITE" id="PS00428">
    <property type="entry name" value="FTSW_RODA_SPOVE"/>
    <property type="match status" value="1"/>
</dbReference>
<evidence type="ECO:0000256" key="4">
    <source>
        <dbReference type="ARBA" id="ARBA00022692"/>
    </source>
</evidence>
<organism evidence="17 18">
    <name type="scientific">Candidatus Taylorbacteria bacterium RIFCSPHIGHO2_02_FULL_43_32b</name>
    <dbReference type="NCBI Taxonomy" id="1802306"/>
    <lineage>
        <taxon>Bacteria</taxon>
        <taxon>Candidatus Tayloriibacteriota</taxon>
    </lineage>
</organism>
<keyword evidence="3" id="KW-0808">Transferase</keyword>
<evidence type="ECO:0000256" key="3">
    <source>
        <dbReference type="ARBA" id="ARBA00022679"/>
    </source>
</evidence>
<dbReference type="GO" id="GO:0008955">
    <property type="term" value="F:peptidoglycan glycosyltransferase activity"/>
    <property type="evidence" value="ECO:0007669"/>
    <property type="project" value="UniProtKB-EC"/>
</dbReference>
<keyword evidence="7 16" id="KW-1133">Transmembrane helix</keyword>
<evidence type="ECO:0000256" key="5">
    <source>
        <dbReference type="ARBA" id="ARBA00022960"/>
    </source>
</evidence>
<gene>
    <name evidence="17" type="ORF">A3C72_02440</name>
</gene>
<evidence type="ECO:0000256" key="8">
    <source>
        <dbReference type="ARBA" id="ARBA00023136"/>
    </source>
</evidence>
<dbReference type="GO" id="GO:0005886">
    <property type="term" value="C:plasma membrane"/>
    <property type="evidence" value="ECO:0007669"/>
    <property type="project" value="TreeGrafter"/>
</dbReference>
<keyword evidence="5" id="KW-0133">Cell shape</keyword>
<evidence type="ECO:0000313" key="18">
    <source>
        <dbReference type="Proteomes" id="UP000177130"/>
    </source>
</evidence>
<evidence type="ECO:0000256" key="2">
    <source>
        <dbReference type="ARBA" id="ARBA00022676"/>
    </source>
</evidence>
<feature type="transmembrane region" description="Helical" evidence="16">
    <location>
        <begin position="78"/>
        <end position="95"/>
    </location>
</feature>
<evidence type="ECO:0000256" key="12">
    <source>
        <dbReference type="ARBA" id="ARBA00041185"/>
    </source>
</evidence>
<name>A0A1G2MJ36_9BACT</name>
<evidence type="ECO:0000256" key="13">
    <source>
        <dbReference type="ARBA" id="ARBA00041418"/>
    </source>
</evidence>
<evidence type="ECO:0000256" key="16">
    <source>
        <dbReference type="SAM" id="Phobius"/>
    </source>
</evidence>
<evidence type="ECO:0000256" key="7">
    <source>
        <dbReference type="ARBA" id="ARBA00022989"/>
    </source>
</evidence>
<comment type="subcellular location">
    <subcellularLocation>
        <location evidence="1">Membrane</location>
        <topology evidence="1">Multi-pass membrane protein</topology>
    </subcellularLocation>
</comment>
<feature type="transmembrane region" description="Helical" evidence="16">
    <location>
        <begin position="276"/>
        <end position="297"/>
    </location>
</feature>